<proteinExistence type="predicted"/>
<dbReference type="Proteomes" id="UP000789390">
    <property type="component" value="Unassembled WGS sequence"/>
</dbReference>
<evidence type="ECO:0000313" key="3">
    <source>
        <dbReference type="Proteomes" id="UP000789390"/>
    </source>
</evidence>
<gene>
    <name evidence="2" type="ORF">DGAL_LOCUS15609</name>
</gene>
<dbReference type="EMBL" id="CAKKLH010000319">
    <property type="protein sequence ID" value="CAH0111952.1"/>
    <property type="molecule type" value="Genomic_DNA"/>
</dbReference>
<name>A0A8J2WML0_9CRUS</name>
<keyword evidence="1" id="KW-0812">Transmembrane</keyword>
<feature type="transmembrane region" description="Helical" evidence="1">
    <location>
        <begin position="86"/>
        <end position="115"/>
    </location>
</feature>
<reference evidence="2" key="1">
    <citation type="submission" date="2021-11" db="EMBL/GenBank/DDBJ databases">
        <authorList>
            <person name="Schell T."/>
        </authorList>
    </citation>
    <scope>NUCLEOTIDE SEQUENCE</scope>
    <source>
        <strain evidence="2">M5</strain>
    </source>
</reference>
<accession>A0A8J2WML0</accession>
<protein>
    <submittedName>
        <fullName evidence="2">Uncharacterized protein</fullName>
    </submittedName>
</protein>
<feature type="transmembrane region" description="Helical" evidence="1">
    <location>
        <begin position="57"/>
        <end position="79"/>
    </location>
</feature>
<evidence type="ECO:0000313" key="2">
    <source>
        <dbReference type="EMBL" id="CAH0111952.1"/>
    </source>
</evidence>
<feature type="transmembrane region" description="Helical" evidence="1">
    <location>
        <begin position="16"/>
        <end position="37"/>
    </location>
</feature>
<organism evidence="2 3">
    <name type="scientific">Daphnia galeata</name>
    <dbReference type="NCBI Taxonomy" id="27404"/>
    <lineage>
        <taxon>Eukaryota</taxon>
        <taxon>Metazoa</taxon>
        <taxon>Ecdysozoa</taxon>
        <taxon>Arthropoda</taxon>
        <taxon>Crustacea</taxon>
        <taxon>Branchiopoda</taxon>
        <taxon>Diplostraca</taxon>
        <taxon>Cladocera</taxon>
        <taxon>Anomopoda</taxon>
        <taxon>Daphniidae</taxon>
        <taxon>Daphnia</taxon>
    </lineage>
</organism>
<keyword evidence="1" id="KW-1133">Transmembrane helix</keyword>
<keyword evidence="3" id="KW-1185">Reference proteome</keyword>
<dbReference type="AlphaFoldDB" id="A0A8J2WML0"/>
<keyword evidence="1" id="KW-0472">Membrane</keyword>
<sequence>MAVSSYPRLSPRGLRGLSIFNIILWAFSSVLMIAIVVRYSNFGQGPDYNNIGGLDYIFAGIWAGWCYGVAGIVGICGSFERKRSQLLTVVTFNVLSLVGASITGCIAGIIGFYIIRKSDEICSLTLSLAYENSDEDCMIWMSLEFTLLAFSTIAFFVNLSCLIVTLVAICGPKKSTGLVRMEVGNPSYDFKQRRPSA</sequence>
<dbReference type="OrthoDB" id="6340447at2759"/>
<feature type="transmembrane region" description="Helical" evidence="1">
    <location>
        <begin position="148"/>
        <end position="171"/>
    </location>
</feature>
<evidence type="ECO:0000256" key="1">
    <source>
        <dbReference type="SAM" id="Phobius"/>
    </source>
</evidence>
<comment type="caution">
    <text evidence="2">The sequence shown here is derived from an EMBL/GenBank/DDBJ whole genome shotgun (WGS) entry which is preliminary data.</text>
</comment>